<dbReference type="AlphaFoldDB" id="A0A563DQN4"/>
<dbReference type="SUPFAM" id="SSF55447">
    <property type="entry name" value="CO dehydrogenase flavoprotein C-terminal domain-like"/>
    <property type="match status" value="1"/>
</dbReference>
<dbReference type="Pfam" id="PF03450">
    <property type="entry name" value="CO_deh_flav_C"/>
    <property type="match status" value="1"/>
</dbReference>
<keyword evidence="3" id="KW-0560">Oxidoreductase</keyword>
<dbReference type="SMART" id="SM01092">
    <property type="entry name" value="CO_deh_flav_C"/>
    <property type="match status" value="1"/>
</dbReference>
<evidence type="ECO:0000256" key="1">
    <source>
        <dbReference type="ARBA" id="ARBA00022630"/>
    </source>
</evidence>
<comment type="caution">
    <text evidence="5">The sequence shown here is derived from an EMBL/GenBank/DDBJ whole genome shotgun (WGS) entry which is preliminary data.</text>
</comment>
<evidence type="ECO:0000259" key="4">
    <source>
        <dbReference type="PROSITE" id="PS51387"/>
    </source>
</evidence>
<sequence length="301" mass="32384">MEHTVKPESFSFYVAESTQHALDILAQEGDDSKILAGGQSLIPLMNFRLARPAALVDVCHIPGSERITVDNAGVRFRCSVRHRDALHSNEVNAVAPLVGQALKWVGHEAIRSRGTLCGSTAHADPAAELPAVWLALGAEMVISGPHGERHVPAESFFKSFFTTDLNADEMLTEIRVPPAPDPSLRRTAFQEIARRHGDFAIVGAAVVIDLDGSGRIAAARVSALGAGEVPMRLRSAEAMLVGSPLDDQELLENVEAEVRKSVQPPGDSHASARYRKKVTGTLVRRSLAECAETPSTYEGML</sequence>
<dbReference type="InterPro" id="IPR016167">
    <property type="entry name" value="FAD-bd_PCMH_sub1"/>
</dbReference>
<dbReference type="OrthoDB" id="9793944at2"/>
<dbReference type="InterPro" id="IPR016166">
    <property type="entry name" value="FAD-bd_PCMH"/>
</dbReference>
<dbReference type="EMBL" id="VCQV01000070">
    <property type="protein sequence ID" value="TWP32535.1"/>
    <property type="molecule type" value="Genomic_DNA"/>
</dbReference>
<protein>
    <submittedName>
        <fullName evidence="5">Xanthine dehydrogenase family protein subunit M</fullName>
    </submittedName>
</protein>
<reference evidence="5 6" key="1">
    <citation type="submission" date="2019-05" db="EMBL/GenBank/DDBJ databases">
        <authorList>
            <person name="Lee S.D."/>
        </authorList>
    </citation>
    <scope>NUCLEOTIDE SEQUENCE [LARGE SCALE GENOMIC DNA]</scope>
    <source>
        <strain evidence="5 6">C5-26</strain>
    </source>
</reference>
<dbReference type="InterPro" id="IPR036683">
    <property type="entry name" value="CO_DH_flav_C_dom_sf"/>
</dbReference>
<dbReference type="InterPro" id="IPR036318">
    <property type="entry name" value="FAD-bd_PCMH-like_sf"/>
</dbReference>
<evidence type="ECO:0000313" key="6">
    <source>
        <dbReference type="Proteomes" id="UP000320244"/>
    </source>
</evidence>
<accession>A0A563DQN4</accession>
<dbReference type="InterPro" id="IPR005107">
    <property type="entry name" value="CO_DH_flav_C"/>
</dbReference>
<dbReference type="PANTHER" id="PTHR42659:SF2">
    <property type="entry name" value="XANTHINE DEHYDROGENASE SUBUNIT C-RELATED"/>
    <property type="match status" value="1"/>
</dbReference>
<dbReference type="GO" id="GO:0016491">
    <property type="term" value="F:oxidoreductase activity"/>
    <property type="evidence" value="ECO:0007669"/>
    <property type="project" value="UniProtKB-KW"/>
</dbReference>
<keyword evidence="6" id="KW-1185">Reference proteome</keyword>
<dbReference type="Proteomes" id="UP000320244">
    <property type="component" value="Unassembled WGS sequence"/>
</dbReference>
<dbReference type="Gene3D" id="3.30.390.50">
    <property type="entry name" value="CO dehydrogenase flavoprotein, C-terminal domain"/>
    <property type="match status" value="1"/>
</dbReference>
<feature type="domain" description="FAD-binding PCMH-type" evidence="4">
    <location>
        <begin position="5"/>
        <end position="181"/>
    </location>
</feature>
<organism evidence="5 6">
    <name type="scientific">Leekyejoonella antrihumi</name>
    <dbReference type="NCBI Taxonomy" id="1660198"/>
    <lineage>
        <taxon>Bacteria</taxon>
        <taxon>Bacillati</taxon>
        <taxon>Actinomycetota</taxon>
        <taxon>Actinomycetes</taxon>
        <taxon>Micrococcales</taxon>
        <taxon>Dermacoccaceae</taxon>
        <taxon>Leekyejoonella</taxon>
    </lineage>
</organism>
<dbReference type="PROSITE" id="PS51387">
    <property type="entry name" value="FAD_PCMH"/>
    <property type="match status" value="1"/>
</dbReference>
<proteinExistence type="predicted"/>
<dbReference type="InterPro" id="IPR051312">
    <property type="entry name" value="Diverse_Substr_Oxidored"/>
</dbReference>
<gene>
    <name evidence="5" type="ORF">FGL98_24015</name>
</gene>
<dbReference type="Gene3D" id="3.30.465.10">
    <property type="match status" value="1"/>
</dbReference>
<dbReference type="GO" id="GO:0071949">
    <property type="term" value="F:FAD binding"/>
    <property type="evidence" value="ECO:0007669"/>
    <property type="project" value="InterPro"/>
</dbReference>
<dbReference type="Pfam" id="PF00941">
    <property type="entry name" value="FAD_binding_5"/>
    <property type="match status" value="1"/>
</dbReference>
<dbReference type="Gene3D" id="3.30.43.10">
    <property type="entry name" value="Uridine Diphospho-n-acetylenolpyruvylglucosamine Reductase, domain 2"/>
    <property type="match status" value="1"/>
</dbReference>
<dbReference type="PANTHER" id="PTHR42659">
    <property type="entry name" value="XANTHINE DEHYDROGENASE SUBUNIT C-RELATED"/>
    <property type="match status" value="1"/>
</dbReference>
<evidence type="ECO:0000256" key="2">
    <source>
        <dbReference type="ARBA" id="ARBA00022827"/>
    </source>
</evidence>
<dbReference type="InterPro" id="IPR016169">
    <property type="entry name" value="FAD-bd_PCMH_sub2"/>
</dbReference>
<keyword evidence="1" id="KW-0285">Flavoprotein</keyword>
<keyword evidence="2" id="KW-0274">FAD</keyword>
<evidence type="ECO:0000313" key="5">
    <source>
        <dbReference type="EMBL" id="TWP32535.1"/>
    </source>
</evidence>
<evidence type="ECO:0000256" key="3">
    <source>
        <dbReference type="ARBA" id="ARBA00023002"/>
    </source>
</evidence>
<dbReference type="InterPro" id="IPR002346">
    <property type="entry name" value="Mopterin_DH_FAD-bd"/>
</dbReference>
<dbReference type="SUPFAM" id="SSF56176">
    <property type="entry name" value="FAD-binding/transporter-associated domain-like"/>
    <property type="match status" value="1"/>
</dbReference>
<reference evidence="5 6" key="2">
    <citation type="submission" date="2019-08" db="EMBL/GenBank/DDBJ databases">
        <title>Jejuicoccus antrihumi gen. nov., sp. nov., a new member of the family Dermacoccaceae isolated from a cave.</title>
        <authorList>
            <person name="Schumann P."/>
            <person name="Kim I.S."/>
        </authorList>
    </citation>
    <scope>NUCLEOTIDE SEQUENCE [LARGE SCALE GENOMIC DNA]</scope>
    <source>
        <strain evidence="5 6">C5-26</strain>
    </source>
</reference>
<name>A0A563DQN4_9MICO</name>